<dbReference type="HOGENOM" id="CLU_028496_1_0_1"/>
<dbReference type="InterPro" id="IPR008166">
    <property type="entry name" value="Glyco_transf_92"/>
</dbReference>
<evidence type="ECO:0000256" key="5">
    <source>
        <dbReference type="ARBA" id="ARBA00022692"/>
    </source>
</evidence>
<dbReference type="AlphaFoldDB" id="E3LZL1"/>
<keyword evidence="5 8" id="KW-0812">Transmembrane</keyword>
<accession>E3LZL1</accession>
<evidence type="ECO:0000256" key="6">
    <source>
        <dbReference type="ARBA" id="ARBA00022989"/>
    </source>
</evidence>
<dbReference type="OrthoDB" id="5786961at2759"/>
<dbReference type="OMA" id="WIHASHR"/>
<comment type="subcellular location">
    <subcellularLocation>
        <location evidence="1">Membrane</location>
        <topology evidence="1">Single-pass membrane protein</topology>
    </subcellularLocation>
</comment>
<keyword evidence="6 8" id="KW-1133">Transmembrane helix</keyword>
<evidence type="ECO:0000256" key="4">
    <source>
        <dbReference type="ARBA" id="ARBA00022679"/>
    </source>
</evidence>
<evidence type="ECO:0000256" key="2">
    <source>
        <dbReference type="ARBA" id="ARBA00007647"/>
    </source>
</evidence>
<evidence type="ECO:0000256" key="7">
    <source>
        <dbReference type="ARBA" id="ARBA00023136"/>
    </source>
</evidence>
<gene>
    <name evidence="9" type="ORF">CRE_05697</name>
</gene>
<reference evidence="9" key="1">
    <citation type="submission" date="2007-07" db="EMBL/GenBank/DDBJ databases">
        <title>PCAP assembly of the Caenorhabditis remanei genome.</title>
        <authorList>
            <consortium name="The Caenorhabditis remanei Sequencing Consortium"/>
            <person name="Wilson R.K."/>
        </authorList>
    </citation>
    <scope>NUCLEOTIDE SEQUENCE [LARGE SCALE GENOMIC DNA]</scope>
    <source>
        <strain evidence="9">PB4641</strain>
    </source>
</reference>
<keyword evidence="4 8" id="KW-0808">Transferase</keyword>
<feature type="transmembrane region" description="Helical" evidence="8">
    <location>
        <begin position="30"/>
        <end position="48"/>
    </location>
</feature>
<dbReference type="eggNOG" id="KOG4735">
    <property type="taxonomic scope" value="Eukaryota"/>
</dbReference>
<evidence type="ECO:0000313" key="9">
    <source>
        <dbReference type="EMBL" id="EFO87812.1"/>
    </source>
</evidence>
<dbReference type="InterPro" id="IPR052012">
    <property type="entry name" value="GTase_92"/>
</dbReference>
<dbReference type="EMBL" id="DS268420">
    <property type="protein sequence ID" value="EFO87812.1"/>
    <property type="molecule type" value="Genomic_DNA"/>
</dbReference>
<evidence type="ECO:0000256" key="1">
    <source>
        <dbReference type="ARBA" id="ARBA00004167"/>
    </source>
</evidence>
<dbReference type="InParanoid" id="E3LZL1"/>
<evidence type="ECO:0000256" key="3">
    <source>
        <dbReference type="ARBA" id="ARBA00022676"/>
    </source>
</evidence>
<evidence type="ECO:0000256" key="8">
    <source>
        <dbReference type="RuleBase" id="RU366017"/>
    </source>
</evidence>
<dbReference type="Proteomes" id="UP000008281">
    <property type="component" value="Unassembled WGS sequence"/>
</dbReference>
<evidence type="ECO:0000313" key="10">
    <source>
        <dbReference type="Proteomes" id="UP000008281"/>
    </source>
</evidence>
<protein>
    <recommendedName>
        <fullName evidence="8">Glycosyltransferase family 92 protein</fullName>
        <ecNumber evidence="8">2.4.1.-</ecNumber>
    </recommendedName>
</protein>
<dbReference type="GO" id="GO:0016757">
    <property type="term" value="F:glycosyltransferase activity"/>
    <property type="evidence" value="ECO:0007669"/>
    <property type="project" value="UniProtKB-UniRule"/>
</dbReference>
<keyword evidence="10" id="KW-1185">Reference proteome</keyword>
<dbReference type="EC" id="2.4.1.-" evidence="8"/>
<comment type="similarity">
    <text evidence="2 8">Belongs to the glycosyltransferase 92 family.</text>
</comment>
<sequence>MKSKSLPFLNDEKQETALKLTYVRSGSKKMILVFLVFLFCFYLIHSFTKNSKVRFTRQDSENSVDILEGTTAPPISEYLLSKESERLTRKLSVSQAFVVSAYFYPTSKSLGENAIALNMVVDSINFDSSNYEYSFVGSNETHSESGLAVSQTQSNNKCRYASSVATGNSLDNLTKLELESNGTRVEVVRVHSSPCILFFQIPFKIARYTAPKPVIICVSPQFVAEQWPIFIMHAHTAHRFGGHMHIYVTSIIHEYFDLMKEYERQGYVTMEMWLRMKFEQPGSKFFEPNLNTELRNQAGAASDCLLQYKEAAEYIAFFDMNDLLFPVHYPTYLEEFNAIWAQKPNATSLVYKQVEHEFLNRKLNILQECFRGAYQTFSASNLSEYSFHELVASLRTSSARSFRVVVKPVLHNSIGIHGSDWEDPNTRSPISISAFEFISHISRIHVASPHIIHVKNPVWKNKTKEFEHIRNPRFWIFNETIHQNDVIAIHDDILRLKTNKKISRVGPSLPSEDFYSPIIFQCFVSQFYGKPLEECPNAEKCTLPQRKNTKCMHTNAEYISGPPTHPFTFHFFRNPIWSSEYGCYQ</sequence>
<dbReference type="PANTHER" id="PTHR21645">
    <property type="entry name" value="GLYCOSYLTRANSFERASE FAMILY 92 PROTEIN"/>
    <property type="match status" value="1"/>
</dbReference>
<proteinExistence type="inferred from homology"/>
<dbReference type="GO" id="GO:0016020">
    <property type="term" value="C:membrane"/>
    <property type="evidence" value="ECO:0007669"/>
    <property type="project" value="UniProtKB-SubCell"/>
</dbReference>
<keyword evidence="7 8" id="KW-0472">Membrane</keyword>
<dbReference type="PANTHER" id="PTHR21645:SF21">
    <property type="entry name" value="GLYCOSYLTRANSFERASE FAMILY 92 PROTEIN"/>
    <property type="match status" value="1"/>
</dbReference>
<keyword evidence="3 8" id="KW-0328">Glycosyltransferase</keyword>
<organism evidence="10">
    <name type="scientific">Caenorhabditis remanei</name>
    <name type="common">Caenorhabditis vulgaris</name>
    <dbReference type="NCBI Taxonomy" id="31234"/>
    <lineage>
        <taxon>Eukaryota</taxon>
        <taxon>Metazoa</taxon>
        <taxon>Ecdysozoa</taxon>
        <taxon>Nematoda</taxon>
        <taxon>Chromadorea</taxon>
        <taxon>Rhabditida</taxon>
        <taxon>Rhabditina</taxon>
        <taxon>Rhabditomorpha</taxon>
        <taxon>Rhabditoidea</taxon>
        <taxon>Rhabditidae</taxon>
        <taxon>Peloderinae</taxon>
        <taxon>Caenorhabditis</taxon>
    </lineage>
</organism>
<dbReference type="Pfam" id="PF01697">
    <property type="entry name" value="Glyco_transf_92"/>
    <property type="match status" value="1"/>
</dbReference>
<name>E3LZL1_CAERE</name>